<accession>A0A857F2Z9</accession>
<evidence type="ECO:0000256" key="5">
    <source>
        <dbReference type="ARBA" id="ARBA00022481"/>
    </source>
</evidence>
<evidence type="ECO:0000256" key="2">
    <source>
        <dbReference type="ARBA" id="ARBA00011084"/>
    </source>
</evidence>
<dbReference type="RefSeq" id="WP_159679638.1">
    <property type="nucleotide sequence ID" value="NZ_CP043727.1"/>
</dbReference>
<protein>
    <recommendedName>
        <fullName evidence="3">Type II secretion system protein J</fullName>
    </recommendedName>
</protein>
<evidence type="ECO:0000313" key="11">
    <source>
        <dbReference type="EMBL" id="QHB33751.1"/>
    </source>
</evidence>
<dbReference type="NCBIfam" id="TIGR01711">
    <property type="entry name" value="gspJ"/>
    <property type="match status" value="1"/>
</dbReference>
<keyword evidence="5" id="KW-0488">Methylation</keyword>
<evidence type="ECO:0000256" key="9">
    <source>
        <dbReference type="ARBA" id="ARBA00023136"/>
    </source>
</evidence>
<dbReference type="GO" id="GO:0015627">
    <property type="term" value="C:type II protein secretion system complex"/>
    <property type="evidence" value="ECO:0007669"/>
    <property type="project" value="InterPro"/>
</dbReference>
<feature type="transmembrane region" description="Helical" evidence="10">
    <location>
        <begin position="12"/>
        <end position="32"/>
    </location>
</feature>
<comment type="subcellular location">
    <subcellularLocation>
        <location evidence="1">Cell inner membrane</location>
        <topology evidence="1">Single-pass membrane protein</topology>
    </subcellularLocation>
</comment>
<dbReference type="InterPro" id="IPR051621">
    <property type="entry name" value="T2SS_protein_J"/>
</dbReference>
<evidence type="ECO:0000256" key="8">
    <source>
        <dbReference type="ARBA" id="ARBA00022989"/>
    </source>
</evidence>
<dbReference type="PANTHER" id="PTHR39583:SF2">
    <property type="entry name" value="TYPE II SECRETION SYSTEM PROTEIN J"/>
    <property type="match status" value="1"/>
</dbReference>
<evidence type="ECO:0000256" key="10">
    <source>
        <dbReference type="SAM" id="Phobius"/>
    </source>
</evidence>
<evidence type="ECO:0000256" key="7">
    <source>
        <dbReference type="ARBA" id="ARBA00022692"/>
    </source>
</evidence>
<dbReference type="Proteomes" id="UP000464402">
    <property type="component" value="Chromosome"/>
</dbReference>
<keyword evidence="4" id="KW-1003">Cell membrane</keyword>
<dbReference type="InterPro" id="IPR012902">
    <property type="entry name" value="N_methyl_site"/>
</dbReference>
<dbReference type="InterPro" id="IPR010055">
    <property type="entry name" value="T2SS_protein-GspJ"/>
</dbReference>
<organism evidence="11 12">
    <name type="scientific">Yersinia canariae</name>
    <dbReference type="NCBI Taxonomy" id="2607663"/>
    <lineage>
        <taxon>Bacteria</taxon>
        <taxon>Pseudomonadati</taxon>
        <taxon>Pseudomonadota</taxon>
        <taxon>Gammaproteobacteria</taxon>
        <taxon>Enterobacterales</taxon>
        <taxon>Yersiniaceae</taxon>
        <taxon>Yersinia</taxon>
    </lineage>
</organism>
<gene>
    <name evidence="11" type="primary">gspJ</name>
    <name evidence="11" type="ORF">F0T03_17335</name>
</gene>
<evidence type="ECO:0000313" key="12">
    <source>
        <dbReference type="Proteomes" id="UP000464402"/>
    </source>
</evidence>
<dbReference type="SUPFAM" id="SSF54523">
    <property type="entry name" value="Pili subunits"/>
    <property type="match status" value="1"/>
</dbReference>
<evidence type="ECO:0000256" key="4">
    <source>
        <dbReference type="ARBA" id="ARBA00022475"/>
    </source>
</evidence>
<sequence>MNKKFIRGFTLLEVLLALMIFTLISLTVYQSIMVTSKGSVIVNKKLKQMNRLQRVFDILEQDISHAIIYSDPQDNNILNSGVKIGKSLLESDDFGILFLCDISTNTNYYSRSQTLGYRLRNNSLEKLSYGINKKQPKISKVIDGVTAFHIQVYHKNRWLKEWNESAYLPEGVELVISLENIGVVRKVFILLNYTI</sequence>
<dbReference type="Gene3D" id="3.10.610.10">
    <property type="entry name" value="GSPII I/J protein-like"/>
    <property type="match status" value="1"/>
</dbReference>
<comment type="similarity">
    <text evidence="2">Belongs to the GSP J family.</text>
</comment>
<dbReference type="PANTHER" id="PTHR39583">
    <property type="entry name" value="TYPE II SECRETION SYSTEM PROTEIN J-RELATED"/>
    <property type="match status" value="1"/>
</dbReference>
<dbReference type="GO" id="GO:0015628">
    <property type="term" value="P:protein secretion by the type II secretion system"/>
    <property type="evidence" value="ECO:0007669"/>
    <property type="project" value="InterPro"/>
</dbReference>
<keyword evidence="6" id="KW-0997">Cell inner membrane</keyword>
<keyword evidence="12" id="KW-1185">Reference proteome</keyword>
<keyword evidence="8 10" id="KW-1133">Transmembrane helix</keyword>
<keyword evidence="7 10" id="KW-0812">Transmembrane</keyword>
<dbReference type="KEGG" id="yca:F0T03_17335"/>
<reference evidence="12" key="1">
    <citation type="submission" date="2019-09" db="EMBL/GenBank/DDBJ databases">
        <title>Yersinia canariae sp. nov., isolated from a human yersiniosis case.</title>
        <authorList>
            <person name="Nguyen S.V."/>
            <person name="Greig D."/>
            <person name="Hurley D."/>
            <person name="Cao Y."/>
            <person name="McCabe E."/>
            <person name="Mitchell M."/>
            <person name="Jenkins C."/>
            <person name="Fanning S."/>
        </authorList>
    </citation>
    <scope>NUCLEOTIDE SEQUENCE [LARGE SCALE GENOMIC DNA]</scope>
    <source>
        <strain evidence="12">NCTC 14382</strain>
    </source>
</reference>
<evidence type="ECO:0000256" key="3">
    <source>
        <dbReference type="ARBA" id="ARBA00021539"/>
    </source>
</evidence>
<proteinExistence type="inferred from homology"/>
<evidence type="ECO:0000256" key="6">
    <source>
        <dbReference type="ARBA" id="ARBA00022519"/>
    </source>
</evidence>
<dbReference type="GO" id="GO:0005886">
    <property type="term" value="C:plasma membrane"/>
    <property type="evidence" value="ECO:0007669"/>
    <property type="project" value="UniProtKB-SubCell"/>
</dbReference>
<dbReference type="EMBL" id="CP043727">
    <property type="protein sequence ID" value="QHB33751.1"/>
    <property type="molecule type" value="Genomic_DNA"/>
</dbReference>
<dbReference type="Gene3D" id="2.10.70.20">
    <property type="entry name" value="gspk-gspi-gspj complex like domains"/>
    <property type="match status" value="1"/>
</dbReference>
<dbReference type="PROSITE" id="PS00409">
    <property type="entry name" value="PROKAR_NTER_METHYL"/>
    <property type="match status" value="1"/>
</dbReference>
<keyword evidence="9 10" id="KW-0472">Membrane</keyword>
<name>A0A857F2Z9_9GAMM</name>
<dbReference type="Pfam" id="PF11612">
    <property type="entry name" value="T2SSJ"/>
    <property type="match status" value="1"/>
</dbReference>
<dbReference type="Pfam" id="PF07963">
    <property type="entry name" value="N_methyl"/>
    <property type="match status" value="1"/>
</dbReference>
<dbReference type="NCBIfam" id="TIGR02532">
    <property type="entry name" value="IV_pilin_GFxxxE"/>
    <property type="match status" value="1"/>
</dbReference>
<dbReference type="InterPro" id="IPR045584">
    <property type="entry name" value="Pilin-like"/>
</dbReference>
<dbReference type="AlphaFoldDB" id="A0A857F2Z9"/>
<evidence type="ECO:0000256" key="1">
    <source>
        <dbReference type="ARBA" id="ARBA00004377"/>
    </source>
</evidence>